<keyword evidence="2" id="KW-1185">Reference proteome</keyword>
<protein>
    <submittedName>
        <fullName evidence="1">Uncharacterized protein</fullName>
    </submittedName>
</protein>
<gene>
    <name evidence="1" type="ORF">CIPAW_01G073300</name>
</gene>
<evidence type="ECO:0000313" key="1">
    <source>
        <dbReference type="EMBL" id="KAG6667039.1"/>
    </source>
</evidence>
<dbReference type="EMBL" id="CM031809">
    <property type="protein sequence ID" value="KAG6667040.1"/>
    <property type="molecule type" value="Genomic_DNA"/>
</dbReference>
<name>A0A8T1RK64_CARIL</name>
<dbReference type="EMBL" id="CM031809">
    <property type="protein sequence ID" value="KAG6667039.1"/>
    <property type="molecule type" value="Genomic_DNA"/>
</dbReference>
<dbReference type="Proteomes" id="UP000811609">
    <property type="component" value="Chromosome 1"/>
</dbReference>
<evidence type="ECO:0000313" key="2">
    <source>
        <dbReference type="Proteomes" id="UP000811609"/>
    </source>
</evidence>
<organism evidence="1 2">
    <name type="scientific">Carya illinoinensis</name>
    <name type="common">Pecan</name>
    <dbReference type="NCBI Taxonomy" id="32201"/>
    <lineage>
        <taxon>Eukaryota</taxon>
        <taxon>Viridiplantae</taxon>
        <taxon>Streptophyta</taxon>
        <taxon>Embryophyta</taxon>
        <taxon>Tracheophyta</taxon>
        <taxon>Spermatophyta</taxon>
        <taxon>Magnoliopsida</taxon>
        <taxon>eudicotyledons</taxon>
        <taxon>Gunneridae</taxon>
        <taxon>Pentapetalae</taxon>
        <taxon>rosids</taxon>
        <taxon>fabids</taxon>
        <taxon>Fagales</taxon>
        <taxon>Juglandaceae</taxon>
        <taxon>Carya</taxon>
    </lineage>
</organism>
<proteinExistence type="predicted"/>
<comment type="caution">
    <text evidence="1">The sequence shown here is derived from an EMBL/GenBank/DDBJ whole genome shotgun (WGS) entry which is preliminary data.</text>
</comment>
<reference evidence="1" key="1">
    <citation type="submission" date="2020-12" db="EMBL/GenBank/DDBJ databases">
        <title>WGS assembly of Carya illinoinensis cv. Pawnee.</title>
        <authorList>
            <person name="Platts A."/>
            <person name="Shu S."/>
            <person name="Wright S."/>
            <person name="Barry K."/>
            <person name="Edger P."/>
            <person name="Pires J.C."/>
            <person name="Schmutz J."/>
        </authorList>
    </citation>
    <scope>NUCLEOTIDE SEQUENCE</scope>
    <source>
        <tissue evidence="1">Leaf</tissue>
    </source>
</reference>
<dbReference type="AlphaFoldDB" id="A0A8T1RK64"/>
<accession>A0A8T1RK64</accession>
<sequence length="122" mass="14037">MRKTLKGKEIEEGGGEEALAIWDCGSPLYDSYELVSLAHIIERHLMKLPNISGGSKRFIARSFSRANNRVASMVANPTKKMSKGGKDHRENPGKKKEITWFPGFLRRFGFQKKRKTHDRYRE</sequence>
<dbReference type="PANTHER" id="PTHR33978">
    <property type="entry name" value="SERINE/THREONINE-KINASE"/>
    <property type="match status" value="1"/>
</dbReference>
<dbReference type="PANTHER" id="PTHR33978:SF18">
    <property type="entry name" value="OS01G0656300 PROTEIN"/>
    <property type="match status" value="1"/>
</dbReference>